<dbReference type="OrthoDB" id="8300278at2759"/>
<dbReference type="InterPro" id="IPR016208">
    <property type="entry name" value="Ald_Oxase/xanthine_DH-like"/>
</dbReference>
<dbReference type="EMBL" id="OA888467">
    <property type="protein sequence ID" value="CAD7283921.1"/>
    <property type="molecule type" value="Genomic_DNA"/>
</dbReference>
<evidence type="ECO:0000259" key="10">
    <source>
        <dbReference type="PROSITE" id="PS51387"/>
    </source>
</evidence>
<evidence type="ECO:0000256" key="1">
    <source>
        <dbReference type="ARBA" id="ARBA00001924"/>
    </source>
</evidence>
<evidence type="ECO:0000256" key="2">
    <source>
        <dbReference type="ARBA" id="ARBA00001974"/>
    </source>
</evidence>
<evidence type="ECO:0000256" key="9">
    <source>
        <dbReference type="ARBA" id="ARBA00034078"/>
    </source>
</evidence>
<dbReference type="Pfam" id="PF02738">
    <property type="entry name" value="MoCoBD_1"/>
    <property type="match status" value="1"/>
</dbReference>
<keyword evidence="6" id="KW-0560">Oxidoreductase</keyword>
<dbReference type="PANTHER" id="PTHR45444">
    <property type="entry name" value="XANTHINE DEHYDROGENASE"/>
    <property type="match status" value="1"/>
</dbReference>
<keyword evidence="12" id="KW-1185">Reference proteome</keyword>
<dbReference type="InterPro" id="IPR016166">
    <property type="entry name" value="FAD-bd_PCMH"/>
</dbReference>
<dbReference type="PROSITE" id="PS51387">
    <property type="entry name" value="FAD_PCMH"/>
    <property type="match status" value="1"/>
</dbReference>
<name>A0A7R9GKM5_9CRUS</name>
<evidence type="ECO:0000256" key="4">
    <source>
        <dbReference type="ARBA" id="ARBA00022714"/>
    </source>
</evidence>
<keyword evidence="7" id="KW-0408">Iron</keyword>
<evidence type="ECO:0000313" key="12">
    <source>
        <dbReference type="Proteomes" id="UP000678499"/>
    </source>
</evidence>
<dbReference type="SUPFAM" id="SSF56003">
    <property type="entry name" value="Molybdenum cofactor-binding domain"/>
    <property type="match status" value="1"/>
</dbReference>
<dbReference type="InterPro" id="IPR037165">
    <property type="entry name" value="AldOxase/xan_DH_Mopterin-bd_sf"/>
</dbReference>
<dbReference type="GO" id="GO:0051537">
    <property type="term" value="F:2 iron, 2 sulfur cluster binding"/>
    <property type="evidence" value="ECO:0007669"/>
    <property type="project" value="UniProtKB-KW"/>
</dbReference>
<evidence type="ECO:0000256" key="5">
    <source>
        <dbReference type="ARBA" id="ARBA00022723"/>
    </source>
</evidence>
<dbReference type="EMBL" id="CAJPEX010006430">
    <property type="protein sequence ID" value="CAG0924073.1"/>
    <property type="molecule type" value="Genomic_DNA"/>
</dbReference>
<accession>A0A7R9GKM5</accession>
<keyword evidence="4" id="KW-0001">2Fe-2S</keyword>
<reference evidence="11" key="1">
    <citation type="submission" date="2020-11" db="EMBL/GenBank/DDBJ databases">
        <authorList>
            <person name="Tran Van P."/>
        </authorList>
    </citation>
    <scope>NUCLEOTIDE SEQUENCE</scope>
</reference>
<dbReference type="Pfam" id="PF20256">
    <property type="entry name" value="MoCoBD_2"/>
    <property type="match status" value="1"/>
</dbReference>
<sequence length="664" mass="73989">MNADALQGRSVSFHGKTLSWYRPVTLAEILELKEKFPEAKIIGGNTEVGKYNFSWRPFQQRLEVRQKGNEYPVLISSEAIKELHVLQVVVLDDGSRAVRIGAAATLSKLEDYLRTIVAQNKEYETSTFKTILEMLEWFAGKQIRNVARFDDIRMSGQRHGFLGVYKLAADSNGKLLGLDLNLFSNAGYSQDLSPFVMEKSMLDCTNAYEIPVVRVRGRVCRTNLPSNTAFRGFGAMQSMMICEQFMSHMADKLGIHQTTFREMNLKAEGCKLFYGQVLTNVTLERCWKEVLENSQFNERFSACEKFNRENKWRKRAISIIPETYGISFTASFMNQGGALVHIYKDGSVLVTHGGVEMGQGLHTKMIQVASRALKIPPKYIHTSEVGTDKVPNTTSTAASFSTDLNGPAVQQACETILNRMEPYIRENPKGNWEGWVKAAYMDCVSLSSTGYYCMDGGCLINGKRASLSPKVLGLFELKDPEKKGPSNVYHSFGAAVSEVEVDCLTGDHKVLRTDIVFDVGDSINPAVDVGQIEGGFIQGYGYWMLEDLEFGPEGQIRTLGPSTYKIPSSRDIPEVFNVALLKGAPNPHAIYSSKVAVGEPPLFLSASIFFAVREAIAEYRKQNGITAHFQLDSPATSERIRMLCQDTFTEKVEKTQPTADPKAK</sequence>
<dbReference type="Gene3D" id="3.30.43.10">
    <property type="entry name" value="Uridine Diphospho-n-acetylenolpyruvylglucosamine Reductase, domain 2"/>
    <property type="match status" value="1"/>
</dbReference>
<dbReference type="FunFam" id="3.30.365.10:FF:000002">
    <property type="entry name" value="Xanthine dehydrogenase oxidase"/>
    <property type="match status" value="1"/>
</dbReference>
<feature type="non-terminal residue" evidence="11">
    <location>
        <position position="664"/>
    </location>
</feature>
<evidence type="ECO:0000256" key="8">
    <source>
        <dbReference type="ARBA" id="ARBA00023014"/>
    </source>
</evidence>
<dbReference type="InterPro" id="IPR016167">
    <property type="entry name" value="FAD-bd_PCMH_sub1"/>
</dbReference>
<organism evidence="11">
    <name type="scientific">Notodromas monacha</name>
    <dbReference type="NCBI Taxonomy" id="399045"/>
    <lineage>
        <taxon>Eukaryota</taxon>
        <taxon>Metazoa</taxon>
        <taxon>Ecdysozoa</taxon>
        <taxon>Arthropoda</taxon>
        <taxon>Crustacea</taxon>
        <taxon>Oligostraca</taxon>
        <taxon>Ostracoda</taxon>
        <taxon>Podocopa</taxon>
        <taxon>Podocopida</taxon>
        <taxon>Cypridocopina</taxon>
        <taxon>Cypridoidea</taxon>
        <taxon>Cyprididae</taxon>
        <taxon>Notodromas</taxon>
    </lineage>
</organism>
<comment type="cofactor">
    <cofactor evidence="1">
        <name>Mo-molybdopterin</name>
        <dbReference type="ChEBI" id="CHEBI:71302"/>
    </cofactor>
</comment>
<dbReference type="SUPFAM" id="SSF56176">
    <property type="entry name" value="FAD-binding/transporter-associated domain-like"/>
    <property type="match status" value="1"/>
</dbReference>
<evidence type="ECO:0000256" key="3">
    <source>
        <dbReference type="ARBA" id="ARBA00006849"/>
    </source>
</evidence>
<gene>
    <name evidence="11" type="ORF">NMOB1V02_LOCUS11529</name>
</gene>
<evidence type="ECO:0000256" key="7">
    <source>
        <dbReference type="ARBA" id="ARBA00023004"/>
    </source>
</evidence>
<dbReference type="GO" id="GO:0005506">
    <property type="term" value="F:iron ion binding"/>
    <property type="evidence" value="ECO:0007669"/>
    <property type="project" value="InterPro"/>
</dbReference>
<proteinExistence type="inferred from homology"/>
<keyword evidence="5" id="KW-0479">Metal-binding</keyword>
<dbReference type="FunFam" id="3.30.43.10:FF:000001">
    <property type="entry name" value="Xanthine dehydrogenase/oxidase"/>
    <property type="match status" value="1"/>
</dbReference>
<feature type="domain" description="FAD-binding PCMH-type" evidence="10">
    <location>
        <begin position="13"/>
        <end position="215"/>
    </location>
</feature>
<evidence type="ECO:0000313" key="11">
    <source>
        <dbReference type="EMBL" id="CAD7283921.1"/>
    </source>
</evidence>
<evidence type="ECO:0000256" key="6">
    <source>
        <dbReference type="ARBA" id="ARBA00023002"/>
    </source>
</evidence>
<dbReference type="InterPro" id="IPR036318">
    <property type="entry name" value="FAD-bd_PCMH-like_sf"/>
</dbReference>
<dbReference type="Gene3D" id="3.30.365.10">
    <property type="entry name" value="Aldehyde oxidase/xanthine dehydrogenase, molybdopterin binding domain"/>
    <property type="match status" value="4"/>
</dbReference>
<dbReference type="FunFam" id="3.30.365.10:FF:000004">
    <property type="entry name" value="Xanthine dehydrogenase oxidase"/>
    <property type="match status" value="1"/>
</dbReference>
<protein>
    <recommendedName>
        <fullName evidence="10">FAD-binding PCMH-type domain-containing protein</fullName>
    </recommendedName>
</protein>
<comment type="similarity">
    <text evidence="3">Belongs to the xanthine dehydrogenase family.</text>
</comment>
<keyword evidence="8" id="KW-0411">Iron-sulfur</keyword>
<dbReference type="GO" id="GO:0071949">
    <property type="term" value="F:FAD binding"/>
    <property type="evidence" value="ECO:0007669"/>
    <property type="project" value="InterPro"/>
</dbReference>
<dbReference type="PANTHER" id="PTHR45444:SF3">
    <property type="entry name" value="XANTHINE DEHYDROGENASE"/>
    <property type="match status" value="1"/>
</dbReference>
<comment type="cofactor">
    <cofactor evidence="9">
        <name>[2Fe-2S] cluster</name>
        <dbReference type="ChEBI" id="CHEBI:190135"/>
    </cofactor>
</comment>
<dbReference type="AlphaFoldDB" id="A0A7R9GKM5"/>
<dbReference type="InterPro" id="IPR008274">
    <property type="entry name" value="AldOxase/xan_DH_MoCoBD1"/>
</dbReference>
<comment type="cofactor">
    <cofactor evidence="2">
        <name>FAD</name>
        <dbReference type="ChEBI" id="CHEBI:57692"/>
    </cofactor>
</comment>
<dbReference type="Proteomes" id="UP000678499">
    <property type="component" value="Unassembled WGS sequence"/>
</dbReference>
<dbReference type="InterPro" id="IPR046867">
    <property type="entry name" value="AldOxase/xan_DH_MoCoBD2"/>
</dbReference>
<dbReference type="GO" id="GO:0016491">
    <property type="term" value="F:oxidoreductase activity"/>
    <property type="evidence" value="ECO:0007669"/>
    <property type="project" value="UniProtKB-KW"/>
</dbReference>